<name>A0A9D2B1X0_9GAMM</name>
<dbReference type="InterPro" id="IPR017115">
    <property type="entry name" value="Tellurite_resistance_TerA"/>
</dbReference>
<dbReference type="PIRSF" id="PIRSF037118">
    <property type="entry name" value="Tellurite_resistance_TerA"/>
    <property type="match status" value="1"/>
</dbReference>
<dbReference type="InterPro" id="IPR003325">
    <property type="entry name" value="TerD"/>
</dbReference>
<evidence type="ECO:0000256" key="2">
    <source>
        <dbReference type="SAM" id="MobiDB-lite"/>
    </source>
</evidence>
<reference evidence="4" key="2">
    <citation type="submission" date="2021-04" db="EMBL/GenBank/DDBJ databases">
        <authorList>
            <person name="Gilroy R."/>
        </authorList>
    </citation>
    <scope>NUCLEOTIDE SEQUENCE</scope>
    <source>
        <strain evidence="4">USASDec5-558</strain>
    </source>
</reference>
<dbReference type="Pfam" id="PF02342">
    <property type="entry name" value="TerD"/>
    <property type="match status" value="1"/>
</dbReference>
<dbReference type="InterPro" id="IPR051324">
    <property type="entry name" value="Stress/Tellurium_Resist"/>
</dbReference>
<dbReference type="PANTHER" id="PTHR32097:SF3">
    <property type="entry name" value="TELLURITE RESISTANCE PROTEIN"/>
    <property type="match status" value="1"/>
</dbReference>
<dbReference type="Proteomes" id="UP000886829">
    <property type="component" value="Unassembled WGS sequence"/>
</dbReference>
<feature type="domain" description="TerD" evidence="3">
    <location>
        <begin position="30"/>
        <end position="166"/>
    </location>
</feature>
<protein>
    <submittedName>
        <fullName evidence="4">TerD domain-containing protein</fullName>
    </submittedName>
</protein>
<organism evidence="4 5">
    <name type="scientific">Candidatus Anaerobiospirillum pullistercoris</name>
    <dbReference type="NCBI Taxonomy" id="2838452"/>
    <lineage>
        <taxon>Bacteria</taxon>
        <taxon>Pseudomonadati</taxon>
        <taxon>Pseudomonadota</taxon>
        <taxon>Gammaproteobacteria</taxon>
        <taxon>Aeromonadales</taxon>
        <taxon>Succinivibrionaceae</taxon>
        <taxon>Anaerobiospirillum</taxon>
    </lineage>
</organism>
<sequence length="399" mass="44490">MATQLVIGQNLVVPSGTISVDLRTRTEALFIAFCLDADNQVSNEQDCVYYGNPTTDFGSVSCDSSANNAAFSIDLASISPQIQKIALTISAERAPLSTLELVQITAHGASSAFEATQELFTCELSTKDHKETALILGEFYRHNEQWKFRYIAQGFRDGLKALTAHFGLESFELRPRKQQPKPTPDANLSRNEDRSKVSLKKVVLTKSRPKVDLKKHDTQEGIFRINLNWSQGDKSKRGLFRLFSRKKDVDLDLGAYVRFITGQSTVVQALGNRFGSLEEPPFIKLLGDDRTGAQADGEWIFVNGTYIPLISEIVIFAFIYEGVPNWDATDAVVTIDIPGQPKIETHLTGGDNLRSMCAIARITSDFGDLSIERLNHYFTSHSQMDQAYGWGLNWRPGRK</sequence>
<proteinExistence type="predicted"/>
<gene>
    <name evidence="4" type="ORF">H9850_08245</name>
</gene>
<accession>A0A9D2B1X0</accession>
<feature type="region of interest" description="Disordered" evidence="2">
    <location>
        <begin position="173"/>
        <end position="194"/>
    </location>
</feature>
<dbReference type="PANTHER" id="PTHR32097">
    <property type="entry name" value="CAMP-BINDING PROTEIN 1-RELATED"/>
    <property type="match status" value="1"/>
</dbReference>
<evidence type="ECO:0000313" key="4">
    <source>
        <dbReference type="EMBL" id="HIX57444.1"/>
    </source>
</evidence>
<evidence type="ECO:0000256" key="1">
    <source>
        <dbReference type="ARBA" id="ARBA00022686"/>
    </source>
</evidence>
<dbReference type="CDD" id="cd06974">
    <property type="entry name" value="TerD_like"/>
    <property type="match status" value="2"/>
</dbReference>
<reference evidence="4" key="1">
    <citation type="journal article" date="2021" name="PeerJ">
        <title>Extensive microbial diversity within the chicken gut microbiome revealed by metagenomics and culture.</title>
        <authorList>
            <person name="Gilroy R."/>
            <person name="Ravi A."/>
            <person name="Getino M."/>
            <person name="Pursley I."/>
            <person name="Horton D.L."/>
            <person name="Alikhan N.F."/>
            <person name="Baker D."/>
            <person name="Gharbi K."/>
            <person name="Hall N."/>
            <person name="Watson M."/>
            <person name="Adriaenssens E.M."/>
            <person name="Foster-Nyarko E."/>
            <person name="Jarju S."/>
            <person name="Secka A."/>
            <person name="Antonio M."/>
            <person name="Oren A."/>
            <person name="Chaudhuri R.R."/>
            <person name="La Ragione R."/>
            <person name="Hildebrand F."/>
            <person name="Pallen M.J."/>
        </authorList>
    </citation>
    <scope>NUCLEOTIDE SEQUENCE</scope>
    <source>
        <strain evidence="4">USASDec5-558</strain>
    </source>
</reference>
<dbReference type="GO" id="GO:0046690">
    <property type="term" value="P:response to tellurium ion"/>
    <property type="evidence" value="ECO:0007669"/>
    <property type="project" value="UniProtKB-KW"/>
</dbReference>
<dbReference type="EMBL" id="DXEV01000165">
    <property type="protein sequence ID" value="HIX57444.1"/>
    <property type="molecule type" value="Genomic_DNA"/>
</dbReference>
<comment type="caution">
    <text evidence="4">The sequence shown here is derived from an EMBL/GenBank/DDBJ whole genome shotgun (WGS) entry which is preliminary data.</text>
</comment>
<evidence type="ECO:0000259" key="3">
    <source>
        <dbReference type="Pfam" id="PF02342"/>
    </source>
</evidence>
<dbReference type="AlphaFoldDB" id="A0A9D2B1X0"/>
<evidence type="ECO:0000313" key="5">
    <source>
        <dbReference type="Proteomes" id="UP000886829"/>
    </source>
</evidence>
<dbReference type="Gene3D" id="2.60.60.30">
    <property type="entry name" value="sav2460 like domains"/>
    <property type="match status" value="2"/>
</dbReference>
<keyword evidence="1" id="KW-0778">Tellurium resistance</keyword>